<organism evidence="1 2">
    <name type="scientific">Necator americanus</name>
    <name type="common">Human hookworm</name>
    <dbReference type="NCBI Taxonomy" id="51031"/>
    <lineage>
        <taxon>Eukaryota</taxon>
        <taxon>Metazoa</taxon>
        <taxon>Ecdysozoa</taxon>
        <taxon>Nematoda</taxon>
        <taxon>Chromadorea</taxon>
        <taxon>Rhabditida</taxon>
        <taxon>Rhabditina</taxon>
        <taxon>Rhabditomorpha</taxon>
        <taxon>Strongyloidea</taxon>
        <taxon>Ancylostomatidae</taxon>
        <taxon>Bunostominae</taxon>
        <taxon>Necator</taxon>
    </lineage>
</organism>
<protein>
    <submittedName>
        <fullName evidence="1">Uncharacterized protein</fullName>
    </submittedName>
</protein>
<proteinExistence type="predicted"/>
<accession>A0ABR1DD85</accession>
<sequence>MRSRSRKWDHEIRSVGPPTQLIIGILNVAADIEFIPSDFGSCVLVEICAFQSRACDTTANSPPLSLTERNASENENILCRLVRWKTLTSGNAGDVSKNVSQIGLGKTGIQRLTMRE</sequence>
<evidence type="ECO:0000313" key="1">
    <source>
        <dbReference type="EMBL" id="KAK6748442.1"/>
    </source>
</evidence>
<dbReference type="EMBL" id="JAVFWL010000004">
    <property type="protein sequence ID" value="KAK6748442.1"/>
    <property type="molecule type" value="Genomic_DNA"/>
</dbReference>
<keyword evidence="2" id="KW-1185">Reference proteome</keyword>
<name>A0ABR1DD85_NECAM</name>
<comment type="caution">
    <text evidence="1">The sequence shown here is derived from an EMBL/GenBank/DDBJ whole genome shotgun (WGS) entry which is preliminary data.</text>
</comment>
<gene>
    <name evidence="1" type="primary">Necator_chrIV.g14501</name>
    <name evidence="1" type="ORF">RB195_001207</name>
</gene>
<reference evidence="1 2" key="1">
    <citation type="submission" date="2023-08" db="EMBL/GenBank/DDBJ databases">
        <title>A Necator americanus chromosomal reference genome.</title>
        <authorList>
            <person name="Ilik V."/>
            <person name="Petrzelkova K.J."/>
            <person name="Pardy F."/>
            <person name="Fuh T."/>
            <person name="Niatou-Singa F.S."/>
            <person name="Gouil Q."/>
            <person name="Baker L."/>
            <person name="Ritchie M.E."/>
            <person name="Jex A.R."/>
            <person name="Gazzola D."/>
            <person name="Li H."/>
            <person name="Toshio Fujiwara R."/>
            <person name="Zhan B."/>
            <person name="Aroian R.V."/>
            <person name="Pafco B."/>
            <person name="Schwarz E.M."/>
        </authorList>
    </citation>
    <scope>NUCLEOTIDE SEQUENCE [LARGE SCALE GENOMIC DNA]</scope>
    <source>
        <strain evidence="1 2">Aroian</strain>
        <tissue evidence="1">Whole animal</tissue>
    </source>
</reference>
<dbReference type="Proteomes" id="UP001303046">
    <property type="component" value="Unassembled WGS sequence"/>
</dbReference>
<evidence type="ECO:0000313" key="2">
    <source>
        <dbReference type="Proteomes" id="UP001303046"/>
    </source>
</evidence>